<dbReference type="EMBL" id="PDEV01000001">
    <property type="protein sequence ID" value="PEN16504.1"/>
    <property type="molecule type" value="Genomic_DNA"/>
</dbReference>
<accession>A0A5F0MBI4</accession>
<gene>
    <name evidence="3" type="ORF">CRM92_00185</name>
    <name evidence="2" type="ORF">HXO56_01495</name>
</gene>
<feature type="domain" description="AAA" evidence="1">
    <location>
        <begin position="3"/>
        <end position="192"/>
    </location>
</feature>
<evidence type="ECO:0000313" key="3">
    <source>
        <dbReference type="EMBL" id="PEN16504.1"/>
    </source>
</evidence>
<dbReference type="RefSeq" id="WP_004004370.1">
    <property type="nucleotide sequence ID" value="NZ_CAJPNU010000004.1"/>
</dbReference>
<dbReference type="PANTHER" id="PTHR13696">
    <property type="entry name" value="P-LOOP CONTAINING NUCLEOSIDE TRIPHOSPHATE HYDROLASE"/>
    <property type="match status" value="1"/>
</dbReference>
<dbReference type="InterPro" id="IPR025669">
    <property type="entry name" value="AAA_dom"/>
</dbReference>
<comment type="caution">
    <text evidence="3">The sequence shown here is derived from an EMBL/GenBank/DDBJ whole genome shotgun (WGS) entry which is preliminary data.</text>
</comment>
<evidence type="ECO:0000313" key="4">
    <source>
        <dbReference type="Proteomes" id="UP000219947"/>
    </source>
</evidence>
<keyword evidence="4" id="KW-1185">Reference proteome</keyword>
<dbReference type="CDD" id="cd02042">
    <property type="entry name" value="ParAB_family"/>
    <property type="match status" value="1"/>
</dbReference>
<proteinExistence type="predicted"/>
<dbReference type="Proteomes" id="UP000219947">
    <property type="component" value="Unassembled WGS sequence"/>
</dbReference>
<evidence type="ECO:0000313" key="2">
    <source>
        <dbReference type="EMBL" id="MBF1648763.1"/>
    </source>
</evidence>
<dbReference type="SUPFAM" id="SSF52540">
    <property type="entry name" value="P-loop containing nucleoside triphosphate hydrolases"/>
    <property type="match status" value="1"/>
</dbReference>
<protein>
    <submittedName>
        <fullName evidence="3">ParA family protein</fullName>
    </submittedName>
</protein>
<name>A0A2A8D6L0_9MICC</name>
<dbReference type="InterPro" id="IPR027417">
    <property type="entry name" value="P-loop_NTPase"/>
</dbReference>
<dbReference type="Pfam" id="PF13614">
    <property type="entry name" value="AAA_31"/>
    <property type="match status" value="1"/>
</dbReference>
<dbReference type="PANTHER" id="PTHR13696:SF52">
    <property type="entry name" value="PARA FAMILY PROTEIN CT_582"/>
    <property type="match status" value="1"/>
</dbReference>
<dbReference type="Proteomes" id="UP000769484">
    <property type="component" value="Unassembled WGS sequence"/>
</dbReference>
<dbReference type="Gene3D" id="3.40.50.300">
    <property type="entry name" value="P-loop containing nucleotide triphosphate hydrolases"/>
    <property type="match status" value="1"/>
</dbReference>
<dbReference type="EMBL" id="JABZXJ010000004">
    <property type="protein sequence ID" value="MBF1648763.1"/>
    <property type="molecule type" value="Genomic_DNA"/>
</dbReference>
<accession>A0A2A8D6L0</accession>
<reference evidence="3" key="1">
    <citation type="submission" date="2017-10" db="EMBL/GenBank/DDBJ databases">
        <title>Kefir isolates.</title>
        <authorList>
            <person name="Kim Y."/>
            <person name="Blasche S."/>
        </authorList>
    </citation>
    <scope>NUCLEOTIDE SEQUENCE [LARGE SCALE GENOMIC DNA]</scope>
    <source>
        <strain evidence="3">OG2-2</strain>
    </source>
</reference>
<dbReference type="InterPro" id="IPR050678">
    <property type="entry name" value="DNA_Partitioning_ATPase"/>
</dbReference>
<sequence length="270" mass="28565">MPRIVSVSSLKGGVGKTSIVLGLASAALHGGLKTLVIDLDPHGDASTGLAAEGGCPDIASILLTHDTDALTRLVSPSAWNSLVGTPTLLTSNPIGGGEIHVARGSARSALLDTKEPTPFIERLQNLIENTGSTYDLVLIDCPPFLGTLTATGWGASQRVLSIAEPSLFSVAGTERTLRAIVRFQKDENSSVEAAAVVVNKLRADDPEHSYRYEELKALFGQLVAEPTFNEEAVIQRALGAAHPIHFWPDEEAVEPSIRFTRLLAGLMAAL</sequence>
<dbReference type="AlphaFoldDB" id="A0A2A8D6L0"/>
<organism evidence="3 4">
    <name type="scientific">Rothia dentocariosa</name>
    <dbReference type="NCBI Taxonomy" id="2047"/>
    <lineage>
        <taxon>Bacteria</taxon>
        <taxon>Bacillati</taxon>
        <taxon>Actinomycetota</taxon>
        <taxon>Actinomycetes</taxon>
        <taxon>Micrococcales</taxon>
        <taxon>Micrococcaceae</taxon>
        <taxon>Rothia</taxon>
    </lineage>
</organism>
<reference evidence="2" key="2">
    <citation type="submission" date="2020-04" db="EMBL/GenBank/DDBJ databases">
        <title>Deep metagenomics examines the oral microbiome during advanced dental caries in children, revealing novel taxa and co-occurrences with host molecules.</title>
        <authorList>
            <person name="Baker J.L."/>
            <person name="Morton J.T."/>
            <person name="Dinis M."/>
            <person name="Alvarez R."/>
            <person name="Tran N.C."/>
            <person name="Knight R."/>
            <person name="Edlund A."/>
        </authorList>
    </citation>
    <scope>NUCLEOTIDE SEQUENCE</scope>
    <source>
        <strain evidence="2">JCVI_47_bin.4</strain>
    </source>
</reference>
<evidence type="ECO:0000259" key="1">
    <source>
        <dbReference type="Pfam" id="PF13614"/>
    </source>
</evidence>